<proteinExistence type="inferred from homology"/>
<dbReference type="InterPro" id="IPR039672">
    <property type="entry name" value="MFS_2"/>
</dbReference>
<reference evidence="2 3" key="1">
    <citation type="submission" date="2018-06" db="EMBL/GenBank/DDBJ databases">
        <authorList>
            <consortium name="Pathogen Informatics"/>
            <person name="Doyle S."/>
        </authorList>
    </citation>
    <scope>NUCLEOTIDE SEQUENCE [LARGE SCALE GENOMIC DNA]</scope>
    <source>
        <strain evidence="2 3">NCTC9149</strain>
    </source>
</reference>
<dbReference type="Pfam" id="PF13347">
    <property type="entry name" value="MFS_2"/>
    <property type="match status" value="1"/>
</dbReference>
<protein>
    <submittedName>
        <fullName evidence="2">H+-xyloside symporter</fullName>
    </submittedName>
</protein>
<dbReference type="InterPro" id="IPR036259">
    <property type="entry name" value="MFS_trans_sf"/>
</dbReference>
<dbReference type="PANTHER" id="PTHR11328">
    <property type="entry name" value="MAJOR FACILITATOR SUPERFAMILY DOMAIN-CONTAINING PROTEIN"/>
    <property type="match status" value="1"/>
</dbReference>
<gene>
    <name evidence="2" type="primary">yicJ_10</name>
    <name evidence="2" type="ORF">NCTC9149_03991</name>
</gene>
<dbReference type="SUPFAM" id="SSF103473">
    <property type="entry name" value="MFS general substrate transporter"/>
    <property type="match status" value="1"/>
</dbReference>
<dbReference type="Proteomes" id="UP000254571">
    <property type="component" value="Unassembled WGS sequence"/>
</dbReference>
<dbReference type="AlphaFoldDB" id="A0A7H4P544"/>
<comment type="similarity">
    <text evidence="1">Belongs to the sodium:galactoside symporter (TC 2.A.2) family.</text>
</comment>
<accession>A0A7H4P544</accession>
<comment type="caution">
    <text evidence="2">The sequence shown here is derived from an EMBL/GenBank/DDBJ whole genome shotgun (WGS) entry which is preliminary data.</text>
</comment>
<dbReference type="GO" id="GO:0015293">
    <property type="term" value="F:symporter activity"/>
    <property type="evidence" value="ECO:0007669"/>
    <property type="project" value="InterPro"/>
</dbReference>
<organism evidence="2 3">
    <name type="scientific">Klebsiella grimontii</name>
    <dbReference type="NCBI Taxonomy" id="2058152"/>
    <lineage>
        <taxon>Bacteria</taxon>
        <taxon>Pseudomonadati</taxon>
        <taxon>Pseudomonadota</taxon>
        <taxon>Gammaproteobacteria</taxon>
        <taxon>Enterobacterales</taxon>
        <taxon>Enterobacteriaceae</taxon>
        <taxon>Klebsiella/Raoultella group</taxon>
        <taxon>Klebsiella</taxon>
    </lineage>
</organism>
<dbReference type="GO" id="GO:0008643">
    <property type="term" value="P:carbohydrate transport"/>
    <property type="evidence" value="ECO:0007669"/>
    <property type="project" value="InterPro"/>
</dbReference>
<evidence type="ECO:0000256" key="1">
    <source>
        <dbReference type="ARBA" id="ARBA00009617"/>
    </source>
</evidence>
<dbReference type="PANTHER" id="PTHR11328:SF24">
    <property type="entry name" value="MAJOR FACILITATOR SUPERFAMILY (MFS) PROFILE DOMAIN-CONTAINING PROTEIN"/>
    <property type="match status" value="1"/>
</dbReference>
<evidence type="ECO:0000313" key="3">
    <source>
        <dbReference type="Proteomes" id="UP000254571"/>
    </source>
</evidence>
<sequence>MKTAGKLSASYVVIGVKEKIGYGFGDFASNLSFGFVSLFLLFFYTNIYGISAVQASLIFVIARVVDAAFNIVIGLLSIKPTAVTVNFVHGYCMVPFRWAF</sequence>
<dbReference type="EMBL" id="UGMX01000002">
    <property type="protein sequence ID" value="STW07559.1"/>
    <property type="molecule type" value="Genomic_DNA"/>
</dbReference>
<evidence type="ECO:0000313" key="2">
    <source>
        <dbReference type="EMBL" id="STW07559.1"/>
    </source>
</evidence>
<name>A0A7H4P544_9ENTR</name>
<dbReference type="GO" id="GO:0005886">
    <property type="term" value="C:plasma membrane"/>
    <property type="evidence" value="ECO:0007669"/>
    <property type="project" value="TreeGrafter"/>
</dbReference>